<keyword evidence="2" id="KW-0812">Transmembrane</keyword>
<dbReference type="Proteomes" id="UP000076567">
    <property type="component" value="Unassembled WGS sequence"/>
</dbReference>
<keyword evidence="2" id="KW-1133">Transmembrane helix</keyword>
<reference evidence="4" key="1">
    <citation type="submission" date="2016-01" db="EMBL/GenBank/DDBJ databases">
        <title>Draft genome of Chromobacterium sp. F49.</title>
        <authorList>
            <person name="Hong K.W."/>
        </authorList>
    </citation>
    <scope>NUCLEOTIDE SEQUENCE [LARGE SCALE GENOMIC DNA]</scope>
    <source>
        <strain evidence="4">P7IIIA</strain>
    </source>
</reference>
<feature type="region of interest" description="Disordered" evidence="1">
    <location>
        <begin position="35"/>
        <end position="60"/>
    </location>
</feature>
<dbReference type="AlphaFoldDB" id="A0A163S8S7"/>
<keyword evidence="4" id="KW-1185">Reference proteome</keyword>
<protein>
    <submittedName>
        <fullName evidence="3">Uncharacterized protein</fullName>
    </submittedName>
</protein>
<accession>A0A163S8S7</accession>
<evidence type="ECO:0000256" key="1">
    <source>
        <dbReference type="SAM" id="MobiDB-lite"/>
    </source>
</evidence>
<evidence type="ECO:0000256" key="2">
    <source>
        <dbReference type="SAM" id="Phobius"/>
    </source>
</evidence>
<keyword evidence="2" id="KW-0472">Membrane</keyword>
<sequence length="138" mass="15732">MKILEAILELLFANIFFVILVAGGIFSFFKRMKETQNTSRPVPSKRVAEQPKQTVSPFGSPIQLEHNEITESKAAEVLGKQYERPAAKRQVNAASNRSNRYQDKEEEILSGFKVDQQELQKAVIWSEILSKPKALQKR</sequence>
<dbReference type="RefSeq" id="WP_066237633.1">
    <property type="nucleotide sequence ID" value="NZ_LRFC01000002.1"/>
</dbReference>
<gene>
    <name evidence="3" type="ORF">AWM68_16225</name>
</gene>
<comment type="caution">
    <text evidence="3">The sequence shown here is derived from an EMBL/GenBank/DDBJ whole genome shotgun (WGS) entry which is preliminary data.</text>
</comment>
<name>A0A163S8S7_9BACL</name>
<feature type="transmembrane region" description="Helical" evidence="2">
    <location>
        <begin position="6"/>
        <end position="29"/>
    </location>
</feature>
<evidence type="ECO:0000313" key="4">
    <source>
        <dbReference type="Proteomes" id="UP000076567"/>
    </source>
</evidence>
<dbReference type="OrthoDB" id="2967741at2"/>
<organism evidence="3 4">
    <name type="scientific">Fictibacillus phosphorivorans</name>
    <dbReference type="NCBI Taxonomy" id="1221500"/>
    <lineage>
        <taxon>Bacteria</taxon>
        <taxon>Bacillati</taxon>
        <taxon>Bacillota</taxon>
        <taxon>Bacilli</taxon>
        <taxon>Bacillales</taxon>
        <taxon>Fictibacillaceae</taxon>
        <taxon>Fictibacillus</taxon>
    </lineage>
</organism>
<proteinExistence type="predicted"/>
<evidence type="ECO:0000313" key="3">
    <source>
        <dbReference type="EMBL" id="KZE68423.1"/>
    </source>
</evidence>
<dbReference type="EMBL" id="LRFC01000002">
    <property type="protein sequence ID" value="KZE68423.1"/>
    <property type="molecule type" value="Genomic_DNA"/>
</dbReference>